<dbReference type="Pfam" id="PF00462">
    <property type="entry name" value="Glutaredoxin"/>
    <property type="match status" value="1"/>
</dbReference>
<dbReference type="SUPFAM" id="SSF52833">
    <property type="entry name" value="Thioredoxin-like"/>
    <property type="match status" value="1"/>
</dbReference>
<keyword evidence="5" id="KW-1185">Reference proteome</keyword>
<dbReference type="AlphaFoldDB" id="G7JBX5"/>
<dbReference type="Proteomes" id="UP000265566">
    <property type="component" value="Chromosome 3"/>
</dbReference>
<dbReference type="PANTHER" id="PTHR45669">
    <property type="entry name" value="GLUTAREDOXIN DOMAIN-CONTAINING CYSTEINE-RICH PROTEIN CG12206-RELATED"/>
    <property type="match status" value="1"/>
</dbReference>
<reference evidence="2 5" key="1">
    <citation type="journal article" date="2011" name="Nature">
        <title>The Medicago genome provides insight into the evolution of rhizobial symbioses.</title>
        <authorList>
            <person name="Young N.D."/>
            <person name="Debelle F."/>
            <person name="Oldroyd G.E."/>
            <person name="Geurts R."/>
            <person name="Cannon S.B."/>
            <person name="Udvardi M.K."/>
            <person name="Benedito V.A."/>
            <person name="Mayer K.F."/>
            <person name="Gouzy J."/>
            <person name="Schoof H."/>
            <person name="Van de Peer Y."/>
            <person name="Proost S."/>
            <person name="Cook D.R."/>
            <person name="Meyers B.C."/>
            <person name="Spannagl M."/>
            <person name="Cheung F."/>
            <person name="De Mita S."/>
            <person name="Krishnakumar V."/>
            <person name="Gundlach H."/>
            <person name="Zhou S."/>
            <person name="Mudge J."/>
            <person name="Bharti A.K."/>
            <person name="Murray J.D."/>
            <person name="Naoumkina M.A."/>
            <person name="Rosen B."/>
            <person name="Silverstein K.A."/>
            <person name="Tang H."/>
            <person name="Rombauts S."/>
            <person name="Zhao P.X."/>
            <person name="Zhou P."/>
            <person name="Barbe V."/>
            <person name="Bardou P."/>
            <person name="Bechner M."/>
            <person name="Bellec A."/>
            <person name="Berger A."/>
            <person name="Berges H."/>
            <person name="Bidwell S."/>
            <person name="Bisseling T."/>
            <person name="Choisne N."/>
            <person name="Couloux A."/>
            <person name="Denny R."/>
            <person name="Deshpande S."/>
            <person name="Dai X."/>
            <person name="Doyle J.J."/>
            <person name="Dudez A.M."/>
            <person name="Farmer A.D."/>
            <person name="Fouteau S."/>
            <person name="Franken C."/>
            <person name="Gibelin C."/>
            <person name="Gish J."/>
            <person name="Goldstein S."/>
            <person name="Gonzalez A.J."/>
            <person name="Green P.J."/>
            <person name="Hallab A."/>
            <person name="Hartog M."/>
            <person name="Hua A."/>
            <person name="Humphray S.J."/>
            <person name="Jeong D.H."/>
            <person name="Jing Y."/>
            <person name="Jocker A."/>
            <person name="Kenton S.M."/>
            <person name="Kim D.J."/>
            <person name="Klee K."/>
            <person name="Lai H."/>
            <person name="Lang C."/>
            <person name="Lin S."/>
            <person name="Macmil S.L."/>
            <person name="Magdelenat G."/>
            <person name="Matthews L."/>
            <person name="McCorrison J."/>
            <person name="Monaghan E.L."/>
            <person name="Mun J.H."/>
            <person name="Najar F.Z."/>
            <person name="Nicholson C."/>
            <person name="Noirot C."/>
            <person name="O'Bleness M."/>
            <person name="Paule C.R."/>
            <person name="Poulain J."/>
            <person name="Prion F."/>
            <person name="Qin B."/>
            <person name="Qu C."/>
            <person name="Retzel E.F."/>
            <person name="Riddle C."/>
            <person name="Sallet E."/>
            <person name="Samain S."/>
            <person name="Samson N."/>
            <person name="Sanders I."/>
            <person name="Saurat O."/>
            <person name="Scarpelli C."/>
            <person name="Schiex T."/>
            <person name="Segurens B."/>
            <person name="Severin A.J."/>
            <person name="Sherrier D.J."/>
            <person name="Shi R."/>
            <person name="Sims S."/>
            <person name="Singer S.R."/>
            <person name="Sinharoy S."/>
            <person name="Sterck L."/>
            <person name="Viollet A."/>
            <person name="Wang B.B."/>
            <person name="Wang K."/>
            <person name="Wang M."/>
            <person name="Wang X."/>
            <person name="Warfsmann J."/>
            <person name="Weissenbach J."/>
            <person name="White D.D."/>
            <person name="White J.D."/>
            <person name="Wiley G.B."/>
            <person name="Wincker P."/>
            <person name="Xing Y."/>
            <person name="Yang L."/>
            <person name="Yao Z."/>
            <person name="Ying F."/>
            <person name="Zhai J."/>
            <person name="Zhou L."/>
            <person name="Zuber A."/>
            <person name="Denarie J."/>
            <person name="Dixon R.A."/>
            <person name="May G.D."/>
            <person name="Schwartz D.C."/>
            <person name="Rogers J."/>
            <person name="Quetier F."/>
            <person name="Town C.D."/>
            <person name="Roe B.A."/>
        </authorList>
    </citation>
    <scope>NUCLEOTIDE SEQUENCE [LARGE SCALE GENOMIC DNA]</scope>
    <source>
        <strain evidence="2">A17</strain>
        <strain evidence="4 5">cv. Jemalong A17</strain>
    </source>
</reference>
<dbReference type="Pfam" id="PF23733">
    <property type="entry name" value="GRXCR1-2_C"/>
    <property type="match status" value="1"/>
</dbReference>
<evidence type="ECO:0000313" key="5">
    <source>
        <dbReference type="Proteomes" id="UP000002051"/>
    </source>
</evidence>
<dbReference type="eggNOG" id="KOG2824">
    <property type="taxonomic scope" value="Eukaryota"/>
</dbReference>
<dbReference type="EMBL" id="CM001219">
    <property type="protein sequence ID" value="AES71215.2"/>
    <property type="molecule type" value="Genomic_DNA"/>
</dbReference>
<reference evidence="4" key="3">
    <citation type="submission" date="2015-04" db="UniProtKB">
        <authorList>
            <consortium name="EnsemblPlants"/>
        </authorList>
    </citation>
    <scope>IDENTIFICATION</scope>
    <source>
        <strain evidence="4">cv. Jemalong A17</strain>
    </source>
</reference>
<evidence type="ECO:0000313" key="3">
    <source>
        <dbReference type="EMBL" id="RHN68442.1"/>
    </source>
</evidence>
<sequence>MWLSWLGLSRGNKRDKPVRTTAPALTIRPCPYGSFHSFKDIQTILQPEPEPEPGSPKTPPSLFRRISFSPSLLRPVTIRSTITVPSTFDHGGVVVYYTSLRVIRRTFNDCRTVISILKRFSTAVDERDVCVDEKFREELQQILSRRNVPLPCVFIGGEYIGGVDDLKKIYDSGELQEMIERLPKTLPNSCDFCGGMRFVVCDECYGSHRVFVEKNGFRTCLTCNSNGLIRCPACFFDLPRYTK</sequence>
<gene>
    <name evidence="2" type="ordered locus">MTR_3g071510</name>
    <name evidence="3" type="ORF">MtrunA17_Chr3g0113971</name>
</gene>
<dbReference type="InterPro" id="IPR002109">
    <property type="entry name" value="Glutaredoxin"/>
</dbReference>
<reference evidence="3" key="5">
    <citation type="journal article" date="2018" name="Nat. Plants">
        <title>Whole-genome landscape of Medicago truncatula symbiotic genes.</title>
        <authorList>
            <person name="Pecrix Y."/>
            <person name="Gamas P."/>
            <person name="Carrere S."/>
        </authorList>
    </citation>
    <scope>NUCLEOTIDE SEQUENCE</scope>
    <source>
        <tissue evidence="3">Leaves</tissue>
    </source>
</reference>
<evidence type="ECO:0000313" key="6">
    <source>
        <dbReference type="Proteomes" id="UP000265566"/>
    </source>
</evidence>
<accession>G7JBX5</accession>
<protein>
    <submittedName>
        <fullName evidence="2">Glutaredoxin (GRX) family protein</fullName>
    </submittedName>
    <submittedName>
        <fullName evidence="3">Putative thioredoxin-like protein</fullName>
    </submittedName>
</protein>
<evidence type="ECO:0000313" key="4">
    <source>
        <dbReference type="EnsemblPlants" id="AES71215"/>
    </source>
</evidence>
<dbReference type="EMBL" id="PSQE01000003">
    <property type="protein sequence ID" value="RHN68442.1"/>
    <property type="molecule type" value="Genomic_DNA"/>
</dbReference>
<name>G7JBX5_MEDTR</name>
<reference evidence="6" key="4">
    <citation type="journal article" date="2018" name="Nat. Plants">
        <title>Whole-genome landscape of Medicago truncatula symbiotic genes.</title>
        <authorList>
            <person name="Pecrix Y."/>
            <person name="Staton S.E."/>
            <person name="Sallet E."/>
            <person name="Lelandais-Briere C."/>
            <person name="Moreau S."/>
            <person name="Carrere S."/>
            <person name="Blein T."/>
            <person name="Jardinaud M.F."/>
            <person name="Latrasse D."/>
            <person name="Zouine M."/>
            <person name="Zahm M."/>
            <person name="Kreplak J."/>
            <person name="Mayjonade B."/>
            <person name="Satge C."/>
            <person name="Perez M."/>
            <person name="Cauet S."/>
            <person name="Marande W."/>
            <person name="Chantry-Darmon C."/>
            <person name="Lopez-Roques C."/>
            <person name="Bouchez O."/>
            <person name="Berard A."/>
            <person name="Debelle F."/>
            <person name="Munos S."/>
            <person name="Bendahmane A."/>
            <person name="Berges H."/>
            <person name="Niebel A."/>
            <person name="Buitink J."/>
            <person name="Frugier F."/>
            <person name="Benhamed M."/>
            <person name="Crespi M."/>
            <person name="Gouzy J."/>
            <person name="Gamas P."/>
        </authorList>
    </citation>
    <scope>NUCLEOTIDE SEQUENCE [LARGE SCALE GENOMIC DNA]</scope>
    <source>
        <strain evidence="6">cv. Jemalong A17</strain>
    </source>
</reference>
<feature type="domain" description="Glutaredoxin" evidence="1">
    <location>
        <begin position="94"/>
        <end position="160"/>
    </location>
</feature>
<accession>A0A0C3VIM0</accession>
<dbReference type="InterPro" id="IPR036249">
    <property type="entry name" value="Thioredoxin-like_sf"/>
</dbReference>
<dbReference type="PROSITE" id="PS51354">
    <property type="entry name" value="GLUTAREDOXIN_2"/>
    <property type="match status" value="1"/>
</dbReference>
<evidence type="ECO:0000313" key="2">
    <source>
        <dbReference type="EMBL" id="AES71215.2"/>
    </source>
</evidence>
<reference evidence="2 5" key="2">
    <citation type="journal article" date="2014" name="BMC Genomics">
        <title>An improved genome release (version Mt4.0) for the model legume Medicago truncatula.</title>
        <authorList>
            <person name="Tang H."/>
            <person name="Krishnakumar V."/>
            <person name="Bidwell S."/>
            <person name="Rosen B."/>
            <person name="Chan A."/>
            <person name="Zhou S."/>
            <person name="Gentzbittel L."/>
            <person name="Childs K.L."/>
            <person name="Yandell M."/>
            <person name="Gundlach H."/>
            <person name="Mayer K.F."/>
            <person name="Schwartz D.C."/>
            <person name="Town C.D."/>
        </authorList>
    </citation>
    <scope>GENOME REANNOTATION</scope>
    <source>
        <strain evidence="4 5">cv. Jemalong A17</strain>
    </source>
</reference>
<dbReference type="EnsemblPlants" id="AES71215">
    <property type="protein sequence ID" value="AES71215"/>
    <property type="gene ID" value="MTR_3g071510"/>
</dbReference>
<dbReference type="Gramene" id="rna16800">
    <property type="protein sequence ID" value="RHN68442.1"/>
    <property type="gene ID" value="gene16800"/>
</dbReference>
<proteinExistence type="predicted"/>
<dbReference type="HOGENOM" id="CLU_029893_1_1_1"/>
<dbReference type="Proteomes" id="UP000002051">
    <property type="component" value="Chromosome 3"/>
</dbReference>
<dbReference type="Gene3D" id="3.40.30.10">
    <property type="entry name" value="Glutaredoxin"/>
    <property type="match status" value="1"/>
</dbReference>
<evidence type="ECO:0000259" key="1">
    <source>
        <dbReference type="Pfam" id="PF00462"/>
    </source>
</evidence>
<dbReference type="PANTHER" id="PTHR45669:SF25">
    <property type="entry name" value="GLUTAREDOXIN (GRX) FAMILY PROTEIN"/>
    <property type="match status" value="1"/>
</dbReference>
<organism evidence="2 5">
    <name type="scientific">Medicago truncatula</name>
    <name type="common">Barrel medic</name>
    <name type="synonym">Medicago tribuloides</name>
    <dbReference type="NCBI Taxonomy" id="3880"/>
    <lineage>
        <taxon>Eukaryota</taxon>
        <taxon>Viridiplantae</taxon>
        <taxon>Streptophyta</taxon>
        <taxon>Embryophyta</taxon>
        <taxon>Tracheophyta</taxon>
        <taxon>Spermatophyta</taxon>
        <taxon>Magnoliopsida</taxon>
        <taxon>eudicotyledons</taxon>
        <taxon>Gunneridae</taxon>
        <taxon>Pentapetalae</taxon>
        <taxon>rosids</taxon>
        <taxon>fabids</taxon>
        <taxon>Fabales</taxon>
        <taxon>Fabaceae</taxon>
        <taxon>Papilionoideae</taxon>
        <taxon>50 kb inversion clade</taxon>
        <taxon>NPAAA clade</taxon>
        <taxon>Hologalegina</taxon>
        <taxon>IRL clade</taxon>
        <taxon>Trifolieae</taxon>
        <taxon>Medicago</taxon>
    </lineage>
</organism>
<dbReference type="PaxDb" id="3880-AES71215"/>